<sequence>MIEETARKLDAPLGPVDLALLQRVLADVCATRGHAHASPEAEQSAKVIINLFQSGIRNRHQLVAMMTGQKFP</sequence>
<dbReference type="Proteomes" id="UP000309667">
    <property type="component" value="Unassembled WGS sequence"/>
</dbReference>
<comment type="caution">
    <text evidence="1">The sequence shown here is derived from an EMBL/GenBank/DDBJ whole genome shotgun (WGS) entry which is preliminary data.</text>
</comment>
<evidence type="ECO:0000313" key="1">
    <source>
        <dbReference type="EMBL" id="THV12405.1"/>
    </source>
</evidence>
<dbReference type="EMBL" id="STGT01000004">
    <property type="protein sequence ID" value="THV12405.1"/>
    <property type="molecule type" value="Genomic_DNA"/>
</dbReference>
<dbReference type="RefSeq" id="WP_168801243.1">
    <property type="nucleotide sequence ID" value="NZ_STGT01000004.1"/>
</dbReference>
<name>A0ABY2QQW5_9HYPH</name>
<protein>
    <submittedName>
        <fullName evidence="1">Uncharacterized protein</fullName>
    </submittedName>
</protein>
<proteinExistence type="predicted"/>
<evidence type="ECO:0000313" key="2">
    <source>
        <dbReference type="Proteomes" id="UP000309667"/>
    </source>
</evidence>
<keyword evidence="2" id="KW-1185">Reference proteome</keyword>
<gene>
    <name evidence="1" type="ORF">E9677_16635</name>
</gene>
<organism evidence="1 2">
    <name type="scientific">Rhizobium rhizophilum</name>
    <dbReference type="NCBI Taxonomy" id="1850373"/>
    <lineage>
        <taxon>Bacteria</taxon>
        <taxon>Pseudomonadati</taxon>
        <taxon>Pseudomonadota</taxon>
        <taxon>Alphaproteobacteria</taxon>
        <taxon>Hyphomicrobiales</taxon>
        <taxon>Rhizobiaceae</taxon>
        <taxon>Rhizobium/Agrobacterium group</taxon>
        <taxon>Rhizobium</taxon>
    </lineage>
</organism>
<reference evidence="1 2" key="1">
    <citation type="submission" date="2019-04" db="EMBL/GenBank/DDBJ databases">
        <title>Genome sequence of strain 7209-2.</title>
        <authorList>
            <person name="Gao J."/>
            <person name="Sun J."/>
        </authorList>
    </citation>
    <scope>NUCLEOTIDE SEQUENCE [LARGE SCALE GENOMIC DNA]</scope>
    <source>
        <strain evidence="1 2">7209-2</strain>
    </source>
</reference>
<accession>A0ABY2QQW5</accession>